<evidence type="ECO:0000313" key="6">
    <source>
        <dbReference type="EMBL" id="SEH76219.1"/>
    </source>
</evidence>
<organism evidence="6 7">
    <name type="scientific">Mycolicibacterium rutilum</name>
    <name type="common">Mycobacterium rutilum</name>
    <dbReference type="NCBI Taxonomy" id="370526"/>
    <lineage>
        <taxon>Bacteria</taxon>
        <taxon>Bacillati</taxon>
        <taxon>Actinomycetota</taxon>
        <taxon>Actinomycetes</taxon>
        <taxon>Mycobacteriales</taxon>
        <taxon>Mycobacteriaceae</taxon>
        <taxon>Mycolicibacterium</taxon>
    </lineage>
</organism>
<dbReference type="SUPFAM" id="SSF51905">
    <property type="entry name" value="FAD/NAD(P)-binding domain"/>
    <property type="match status" value="1"/>
</dbReference>
<protein>
    <submittedName>
        <fullName evidence="6">Sarcosine oxidase</fullName>
    </submittedName>
</protein>
<dbReference type="OrthoDB" id="9806452at2"/>
<dbReference type="Pfam" id="PF01266">
    <property type="entry name" value="DAO"/>
    <property type="match status" value="1"/>
</dbReference>
<dbReference type="NCBIfam" id="NF008425">
    <property type="entry name" value="PRK11259.1"/>
    <property type="match status" value="1"/>
</dbReference>
<gene>
    <name evidence="6" type="ORF">SAMN04489835_3785</name>
</gene>
<dbReference type="InterPro" id="IPR036188">
    <property type="entry name" value="FAD/NAD-bd_sf"/>
</dbReference>
<evidence type="ECO:0000256" key="3">
    <source>
        <dbReference type="ARBA" id="ARBA00022827"/>
    </source>
</evidence>
<keyword evidence="3" id="KW-0274">FAD</keyword>
<dbReference type="PANTHER" id="PTHR10961:SF7">
    <property type="entry name" value="FAD DEPENDENT OXIDOREDUCTASE DOMAIN-CONTAINING PROTEIN"/>
    <property type="match status" value="1"/>
</dbReference>
<comment type="cofactor">
    <cofactor evidence="1">
        <name>FAD</name>
        <dbReference type="ChEBI" id="CHEBI:57692"/>
    </cofactor>
</comment>
<dbReference type="SUPFAM" id="SSF54373">
    <property type="entry name" value="FAD-linked reductases, C-terminal domain"/>
    <property type="match status" value="1"/>
</dbReference>
<dbReference type="Proteomes" id="UP000182915">
    <property type="component" value="Chromosome I"/>
</dbReference>
<dbReference type="GO" id="GO:0008115">
    <property type="term" value="F:sarcosine oxidase activity"/>
    <property type="evidence" value="ECO:0007669"/>
    <property type="project" value="TreeGrafter"/>
</dbReference>
<keyword evidence="2" id="KW-0285">Flavoprotein</keyword>
<keyword evidence="7" id="KW-1185">Reference proteome</keyword>
<evidence type="ECO:0000256" key="2">
    <source>
        <dbReference type="ARBA" id="ARBA00022630"/>
    </source>
</evidence>
<dbReference type="PANTHER" id="PTHR10961">
    <property type="entry name" value="PEROXISOMAL SARCOSINE OXIDASE"/>
    <property type="match status" value="1"/>
</dbReference>
<dbReference type="InterPro" id="IPR006076">
    <property type="entry name" value="FAD-dep_OxRdtase"/>
</dbReference>
<reference evidence="7" key="1">
    <citation type="submission" date="2016-10" db="EMBL/GenBank/DDBJ databases">
        <authorList>
            <person name="Varghese N."/>
            <person name="Submissions S."/>
        </authorList>
    </citation>
    <scope>NUCLEOTIDE SEQUENCE [LARGE SCALE GENOMIC DNA]</scope>
    <source>
        <strain evidence="7">DSM 45405</strain>
    </source>
</reference>
<evidence type="ECO:0000256" key="4">
    <source>
        <dbReference type="ARBA" id="ARBA00023002"/>
    </source>
</evidence>
<dbReference type="AlphaFoldDB" id="A0A1H6KKM9"/>
<dbReference type="RefSeq" id="WP_083408457.1">
    <property type="nucleotide sequence ID" value="NZ_LT629971.1"/>
</dbReference>
<name>A0A1H6KKM9_MYCRU</name>
<accession>A0A1H6KKM9</accession>
<dbReference type="GO" id="GO:0050660">
    <property type="term" value="F:flavin adenine dinucleotide binding"/>
    <property type="evidence" value="ECO:0007669"/>
    <property type="project" value="InterPro"/>
</dbReference>
<dbReference type="Gene3D" id="3.50.50.60">
    <property type="entry name" value="FAD/NAD(P)-binding domain"/>
    <property type="match status" value="1"/>
</dbReference>
<proteinExistence type="predicted"/>
<dbReference type="Gene3D" id="3.30.9.10">
    <property type="entry name" value="D-Amino Acid Oxidase, subunit A, domain 2"/>
    <property type="match status" value="1"/>
</dbReference>
<dbReference type="EMBL" id="LT629971">
    <property type="protein sequence ID" value="SEH76219.1"/>
    <property type="molecule type" value="Genomic_DNA"/>
</dbReference>
<evidence type="ECO:0000256" key="1">
    <source>
        <dbReference type="ARBA" id="ARBA00001974"/>
    </source>
</evidence>
<feature type="domain" description="FAD dependent oxidoreductase" evidence="5">
    <location>
        <begin position="4"/>
        <end position="356"/>
    </location>
</feature>
<evidence type="ECO:0000259" key="5">
    <source>
        <dbReference type="Pfam" id="PF01266"/>
    </source>
</evidence>
<evidence type="ECO:0000313" key="7">
    <source>
        <dbReference type="Proteomes" id="UP000182915"/>
    </source>
</evidence>
<dbReference type="InterPro" id="IPR045170">
    <property type="entry name" value="MTOX"/>
</dbReference>
<sequence length="377" mass="40823">MTYDVIVIGVGGMGSAAAYHLAARGQRVLGLEKFTPAHDRGSSHGGSRIIRQSYFEDPAYVPLLLRAYELWDKLAADSGREVYRITGGLFIGPPDCLTVSGSIRASRQWDLPHDVLDAREIRSRFPNFAPAADDVALYEAKAGFARPELTVQAHIDLAEQAGATLRFGEEVLDWSETAGGVTVRTAQNTYTAGQLVICPGAWAPQLLAEFGIPITIERQVLYWLDPVGGTAPFVDHPIFIEENPDGMQIYGFPAIDGARGGVKVAFFRKGVECTPDTIDRTVHEHEVAEMRARAAELLPALDGPCLHSATCMYSNTPDQHFVIARHPDSANVTVACGFSGHGFKFVPVVGEILADLATTGETTHPIALFDPKRLVSV</sequence>
<dbReference type="STRING" id="370526.SAMN04489835_3785"/>
<keyword evidence="4" id="KW-0560">Oxidoreductase</keyword>